<keyword evidence="4" id="KW-1185">Reference proteome</keyword>
<evidence type="ECO:0000313" key="4">
    <source>
        <dbReference type="Proteomes" id="UP000518878"/>
    </source>
</evidence>
<feature type="region of interest" description="Disordered" evidence="1">
    <location>
        <begin position="44"/>
        <end position="79"/>
    </location>
</feature>
<protein>
    <submittedName>
        <fullName evidence="3">Uncharacterized protein</fullName>
    </submittedName>
</protein>
<feature type="signal peptide" evidence="2">
    <location>
        <begin position="1"/>
        <end position="20"/>
    </location>
</feature>
<accession>A0A7X5TNM4</accession>
<dbReference type="Proteomes" id="UP000518878">
    <property type="component" value="Unassembled WGS sequence"/>
</dbReference>
<dbReference type="RefSeq" id="WP_166697891.1">
    <property type="nucleotide sequence ID" value="NZ_JAAQTL010000001.1"/>
</dbReference>
<evidence type="ECO:0000256" key="1">
    <source>
        <dbReference type="SAM" id="MobiDB-lite"/>
    </source>
</evidence>
<evidence type="ECO:0000256" key="2">
    <source>
        <dbReference type="SAM" id="SignalP"/>
    </source>
</evidence>
<organism evidence="3 4">
    <name type="scientific">Luteibacter yeojuensis</name>
    <dbReference type="NCBI Taxonomy" id="345309"/>
    <lineage>
        <taxon>Bacteria</taxon>
        <taxon>Pseudomonadati</taxon>
        <taxon>Pseudomonadota</taxon>
        <taxon>Gammaproteobacteria</taxon>
        <taxon>Lysobacterales</taxon>
        <taxon>Rhodanobacteraceae</taxon>
        <taxon>Luteibacter</taxon>
    </lineage>
</organism>
<keyword evidence="2" id="KW-0732">Signal</keyword>
<gene>
    <name evidence="3" type="ORF">HBF32_01625</name>
</gene>
<sequence length="96" mass="10498">MLPRAVVACLLVLSAPLALGSERPQAAPVRAASAAADRARLDALRGQETHEDAQVKQLKKRVDTLESDSQAASRDIEERDRRIAELRRQLEASQGK</sequence>
<name>A0A7X5TNM4_9GAMM</name>
<evidence type="ECO:0000313" key="3">
    <source>
        <dbReference type="EMBL" id="NID14165.1"/>
    </source>
</evidence>
<feature type="chain" id="PRO_5031178661" evidence="2">
    <location>
        <begin position="21"/>
        <end position="96"/>
    </location>
</feature>
<reference evidence="3 4" key="1">
    <citation type="journal article" date="2006" name="Int. J. Syst. Evol. Microbiol.">
        <title>Dyella yeojuensis sp. nov., isolated from greenhouse soil in Korea.</title>
        <authorList>
            <person name="Kim B.Y."/>
            <person name="Weon H.Y."/>
            <person name="Lee K.H."/>
            <person name="Seok S.J."/>
            <person name="Kwon S.W."/>
            <person name="Go S.J."/>
            <person name="Stackebrandt E."/>
        </authorList>
    </citation>
    <scope>NUCLEOTIDE SEQUENCE [LARGE SCALE GENOMIC DNA]</scope>
    <source>
        <strain evidence="3 4">DSM 17673</strain>
    </source>
</reference>
<feature type="compositionally biased region" description="Basic and acidic residues" evidence="1">
    <location>
        <begin position="44"/>
        <end position="64"/>
    </location>
</feature>
<comment type="caution">
    <text evidence="3">The sequence shown here is derived from an EMBL/GenBank/DDBJ whole genome shotgun (WGS) entry which is preliminary data.</text>
</comment>
<dbReference type="EMBL" id="JAAQTL010000001">
    <property type="protein sequence ID" value="NID14165.1"/>
    <property type="molecule type" value="Genomic_DNA"/>
</dbReference>
<proteinExistence type="predicted"/>
<dbReference type="AlphaFoldDB" id="A0A7X5TNM4"/>